<accession>A0A9I9EHR5</accession>
<name>A0A9I9EHR5_CUCME</name>
<dbReference type="AlphaFoldDB" id="A0A9I9EHR5"/>
<protein>
    <submittedName>
        <fullName evidence="1">Uncharacterized protein</fullName>
    </submittedName>
</protein>
<dbReference type="EnsemblPlants" id="MELO3C033577.2.1">
    <property type="protein sequence ID" value="MELO3C033577.2.1"/>
    <property type="gene ID" value="MELO3C033577.2"/>
</dbReference>
<organism evidence="1">
    <name type="scientific">Cucumis melo</name>
    <name type="common">Muskmelon</name>
    <dbReference type="NCBI Taxonomy" id="3656"/>
    <lineage>
        <taxon>Eukaryota</taxon>
        <taxon>Viridiplantae</taxon>
        <taxon>Streptophyta</taxon>
        <taxon>Embryophyta</taxon>
        <taxon>Tracheophyta</taxon>
        <taxon>Spermatophyta</taxon>
        <taxon>Magnoliopsida</taxon>
        <taxon>eudicotyledons</taxon>
        <taxon>Gunneridae</taxon>
        <taxon>Pentapetalae</taxon>
        <taxon>rosids</taxon>
        <taxon>fabids</taxon>
        <taxon>Cucurbitales</taxon>
        <taxon>Cucurbitaceae</taxon>
        <taxon>Benincaseae</taxon>
        <taxon>Cucumis</taxon>
    </lineage>
</organism>
<evidence type="ECO:0000313" key="1">
    <source>
        <dbReference type="EnsemblPlants" id="MELO3C033577.2.1"/>
    </source>
</evidence>
<dbReference type="Gramene" id="MELO3C033577.2.1">
    <property type="protein sequence ID" value="MELO3C033577.2.1"/>
    <property type="gene ID" value="MELO3C033577.2"/>
</dbReference>
<sequence length="162" mass="17254">MVALTLHITIKTHRLVELLLDNPIASPRRQEEEIPSSLSVSQASASTVSQPLRGLKFLLLPCRIRSVSVPPACLPEFPLFSISLPPAASPPSPCRPSTSSPFVPCLRGSPSVSSLSSPSISLFSAVRLLIFLLGVLSQLPTVISNKRLLSSSAGSLILNDYT</sequence>
<reference evidence="1" key="1">
    <citation type="submission" date="2023-03" db="UniProtKB">
        <authorList>
            <consortium name="EnsemblPlants"/>
        </authorList>
    </citation>
    <scope>IDENTIFICATION</scope>
</reference>
<proteinExistence type="predicted"/>